<evidence type="ECO:0000256" key="5">
    <source>
        <dbReference type="ARBA" id="ARBA00024042"/>
    </source>
</evidence>
<dbReference type="PANTHER" id="PTHR10578">
    <property type="entry name" value="S -2-HYDROXY-ACID OXIDASE-RELATED"/>
    <property type="match status" value="1"/>
</dbReference>
<dbReference type="NCBIfam" id="NF008398">
    <property type="entry name" value="PRK11197.1"/>
    <property type="match status" value="1"/>
</dbReference>
<comment type="caution">
    <text evidence="9">The sequence shown here is derived from an EMBL/GenBank/DDBJ whole genome shotgun (WGS) entry which is preliminary data.</text>
</comment>
<dbReference type="PROSITE" id="PS00557">
    <property type="entry name" value="FMN_HYDROXY_ACID_DH_1"/>
    <property type="match status" value="1"/>
</dbReference>
<feature type="binding site" evidence="7">
    <location>
        <position position="136"/>
    </location>
    <ligand>
        <name>glyoxylate</name>
        <dbReference type="ChEBI" id="CHEBI:36655"/>
    </ligand>
</feature>
<evidence type="ECO:0000256" key="3">
    <source>
        <dbReference type="ARBA" id="ARBA00022643"/>
    </source>
</evidence>
<dbReference type="Gene3D" id="3.20.20.70">
    <property type="entry name" value="Aldolase class I"/>
    <property type="match status" value="1"/>
</dbReference>
<feature type="binding site" evidence="7">
    <location>
        <position position="258"/>
    </location>
    <ligand>
        <name>FMN</name>
        <dbReference type="ChEBI" id="CHEBI:58210"/>
    </ligand>
</feature>
<dbReference type="InterPro" id="IPR013785">
    <property type="entry name" value="Aldolase_TIM"/>
</dbReference>
<dbReference type="FunFam" id="3.20.20.70:FF:000029">
    <property type="entry name" value="L-lactate dehydrogenase"/>
    <property type="match status" value="1"/>
</dbReference>
<dbReference type="GO" id="GO:0005886">
    <property type="term" value="C:plasma membrane"/>
    <property type="evidence" value="ECO:0007669"/>
    <property type="project" value="TreeGrafter"/>
</dbReference>
<dbReference type="InterPro" id="IPR000262">
    <property type="entry name" value="FMN-dep_DH"/>
</dbReference>
<dbReference type="PIRSF" id="PIRSF000138">
    <property type="entry name" value="Al-hdrx_acd_dh"/>
    <property type="match status" value="1"/>
</dbReference>
<name>A0A3M6QXY4_9BURK</name>
<comment type="similarity">
    <text evidence="5">Belongs to the FMN-dependent alpha-hydroxy acid dehydrogenase family.</text>
</comment>
<dbReference type="GO" id="GO:0004459">
    <property type="term" value="F:L-lactate dehydrogenase (NAD+) activity"/>
    <property type="evidence" value="ECO:0007669"/>
    <property type="project" value="TreeGrafter"/>
</dbReference>
<dbReference type="Pfam" id="PF01070">
    <property type="entry name" value="FMN_dh"/>
    <property type="match status" value="1"/>
</dbReference>
<feature type="binding site" evidence="7">
    <location>
        <begin position="313"/>
        <end position="317"/>
    </location>
    <ligand>
        <name>FMN</name>
        <dbReference type="ChEBI" id="CHEBI:58210"/>
    </ligand>
</feature>
<feature type="binding site" evidence="7">
    <location>
        <position position="285"/>
    </location>
    <ligand>
        <name>glyoxylate</name>
        <dbReference type="ChEBI" id="CHEBI:36655"/>
    </ligand>
</feature>
<feature type="binding site" evidence="7">
    <location>
        <begin position="83"/>
        <end position="85"/>
    </location>
    <ligand>
        <name>FMN</name>
        <dbReference type="ChEBI" id="CHEBI:58210"/>
    </ligand>
</feature>
<keyword evidence="2 7" id="KW-0285">Flavoprotein</keyword>
<dbReference type="InterPro" id="IPR012133">
    <property type="entry name" value="Alpha-hydoxy_acid_DH_FMN"/>
</dbReference>
<dbReference type="PROSITE" id="PS51349">
    <property type="entry name" value="FMN_HYDROXY_ACID_DH_2"/>
    <property type="match status" value="1"/>
</dbReference>
<dbReference type="InterPro" id="IPR037396">
    <property type="entry name" value="FMN_HAD"/>
</dbReference>
<sequence length="392" mass="42446">MTMDPLATITCIEDLRRLAQRRVPRMFYDYADSGSYTENTYHANEADFRAIKLRQRVAVNISNRSTGTHMLGQPVAMPVALAPVGLTGMQHADGEILAARAARDFGVPFTLSTMSICSIEDVAEGTGGHPFWFQLYVMRDREFAAALIERARAAGCSALVLTLDLQVMGQRHKDIKNGLSAPPKPTLRNLLNLATKPAWCKAMLATRRRSFGNILGHAKGVTDLSSLAAWTNQQFDPTLSWSDVEWIKNRWGGKLVLKGILDAEDAQLAVRSGADALVVSNHGGRQLDGAPSSISALPAIAEAVGPQIEVWMDGGIRSGQDVLKARALGARGTLIGRSFIYGLGAHGQAGVTRALQILQKELDISMAFCGHTQIDQVNRGILLPQSLRQLPG</sequence>
<keyword evidence="10" id="KW-1185">Reference proteome</keyword>
<dbReference type="OrthoDB" id="9770452at2"/>
<dbReference type="GO" id="GO:0010181">
    <property type="term" value="F:FMN binding"/>
    <property type="evidence" value="ECO:0007669"/>
    <property type="project" value="InterPro"/>
</dbReference>
<proteinExistence type="inferred from homology"/>
<feature type="binding site" evidence="7">
    <location>
        <position position="171"/>
    </location>
    <ligand>
        <name>glyoxylate</name>
        <dbReference type="ChEBI" id="CHEBI:36655"/>
    </ligand>
</feature>
<dbReference type="Proteomes" id="UP000278006">
    <property type="component" value="Unassembled WGS sequence"/>
</dbReference>
<dbReference type="PANTHER" id="PTHR10578:SF107">
    <property type="entry name" value="2-HYDROXYACID OXIDASE 1"/>
    <property type="match status" value="1"/>
</dbReference>
<evidence type="ECO:0000256" key="2">
    <source>
        <dbReference type="ARBA" id="ARBA00022630"/>
    </source>
</evidence>
<protein>
    <submittedName>
        <fullName evidence="9">Alpha-hydroxy-acid oxidizing protein</fullName>
    </submittedName>
</protein>
<feature type="binding site" evidence="7">
    <location>
        <position position="280"/>
    </location>
    <ligand>
        <name>FMN</name>
        <dbReference type="ChEBI" id="CHEBI:58210"/>
    </ligand>
</feature>
<feature type="binding site" evidence="7">
    <location>
        <position position="134"/>
    </location>
    <ligand>
        <name>FMN</name>
        <dbReference type="ChEBI" id="CHEBI:58210"/>
    </ligand>
</feature>
<gene>
    <name evidence="9" type="ORF">D8I35_01195</name>
</gene>
<dbReference type="GO" id="GO:0009060">
    <property type="term" value="P:aerobic respiration"/>
    <property type="evidence" value="ECO:0007669"/>
    <property type="project" value="TreeGrafter"/>
</dbReference>
<feature type="binding site" evidence="7">
    <location>
        <begin position="336"/>
        <end position="337"/>
    </location>
    <ligand>
        <name>FMN</name>
        <dbReference type="ChEBI" id="CHEBI:58210"/>
    </ligand>
</feature>
<evidence type="ECO:0000256" key="4">
    <source>
        <dbReference type="ARBA" id="ARBA00023002"/>
    </source>
</evidence>
<dbReference type="AlphaFoldDB" id="A0A3M6QXY4"/>
<evidence type="ECO:0000256" key="7">
    <source>
        <dbReference type="PIRSR" id="PIRSR000138-2"/>
    </source>
</evidence>
<evidence type="ECO:0000256" key="1">
    <source>
        <dbReference type="ARBA" id="ARBA00001917"/>
    </source>
</evidence>
<feature type="binding site" evidence="7">
    <location>
        <position position="30"/>
    </location>
    <ligand>
        <name>glyoxylate</name>
        <dbReference type="ChEBI" id="CHEBI:36655"/>
    </ligand>
</feature>
<comment type="cofactor">
    <cofactor evidence="1">
        <name>FMN</name>
        <dbReference type="ChEBI" id="CHEBI:58210"/>
    </cofactor>
</comment>
<keyword evidence="3 7" id="KW-0288">FMN</keyword>
<reference evidence="9 10" key="1">
    <citation type="submission" date="2018-10" db="EMBL/GenBank/DDBJ databases">
        <title>Draft genome of Cortibacter populi DSM10536.</title>
        <authorList>
            <person name="Bernier A.-M."/>
            <person name="Bernard K."/>
        </authorList>
    </citation>
    <scope>NUCLEOTIDE SEQUENCE [LARGE SCALE GENOMIC DNA]</scope>
    <source>
        <strain evidence="9 10">DSM 105136</strain>
    </source>
</reference>
<dbReference type="SUPFAM" id="SSF51395">
    <property type="entry name" value="FMN-linked oxidoreductases"/>
    <property type="match status" value="1"/>
</dbReference>
<dbReference type="EMBL" id="RDQO01000001">
    <property type="protein sequence ID" value="RMX07781.1"/>
    <property type="molecule type" value="Genomic_DNA"/>
</dbReference>
<feature type="binding site" evidence="7">
    <location>
        <position position="282"/>
    </location>
    <ligand>
        <name>glyoxylate</name>
        <dbReference type="ChEBI" id="CHEBI:36655"/>
    </ligand>
</feature>
<dbReference type="InterPro" id="IPR008259">
    <property type="entry name" value="FMN_hydac_DH_AS"/>
</dbReference>
<accession>A0A3M6QXY4</accession>
<feature type="active site" description="Proton acceptor" evidence="6">
    <location>
        <position position="282"/>
    </location>
</feature>
<feature type="domain" description="FMN hydroxy acid dehydrogenase" evidence="8">
    <location>
        <begin position="4"/>
        <end position="387"/>
    </location>
</feature>
<dbReference type="CDD" id="cd02809">
    <property type="entry name" value="alpha_hydroxyacid_oxid_FMN"/>
    <property type="match status" value="1"/>
</dbReference>
<evidence type="ECO:0000313" key="9">
    <source>
        <dbReference type="EMBL" id="RMX07781.1"/>
    </source>
</evidence>
<feature type="binding site" evidence="7">
    <location>
        <position position="112"/>
    </location>
    <ligand>
        <name>FMN</name>
        <dbReference type="ChEBI" id="CHEBI:58210"/>
    </ligand>
</feature>
<organism evidence="9 10">
    <name type="scientific">Corticibacter populi</name>
    <dbReference type="NCBI Taxonomy" id="1550736"/>
    <lineage>
        <taxon>Bacteria</taxon>
        <taxon>Pseudomonadati</taxon>
        <taxon>Pseudomonadota</taxon>
        <taxon>Betaproteobacteria</taxon>
        <taxon>Burkholderiales</taxon>
        <taxon>Comamonadaceae</taxon>
        <taxon>Corticibacter</taxon>
    </lineage>
</organism>
<evidence type="ECO:0000259" key="8">
    <source>
        <dbReference type="PROSITE" id="PS51349"/>
    </source>
</evidence>
<evidence type="ECO:0000256" key="6">
    <source>
        <dbReference type="PIRSR" id="PIRSR000138-1"/>
    </source>
</evidence>
<feature type="binding site" evidence="7">
    <location>
        <position position="162"/>
    </location>
    <ligand>
        <name>FMN</name>
        <dbReference type="ChEBI" id="CHEBI:58210"/>
    </ligand>
</feature>
<evidence type="ECO:0000313" key="10">
    <source>
        <dbReference type="Proteomes" id="UP000278006"/>
    </source>
</evidence>
<keyword evidence="4" id="KW-0560">Oxidoreductase</keyword>